<reference evidence="2" key="1">
    <citation type="submission" date="2022-07" db="EMBL/GenBank/DDBJ databases">
        <authorList>
            <person name="Macas J."/>
            <person name="Novak P."/>
            <person name="Neumann P."/>
        </authorList>
    </citation>
    <scope>NUCLEOTIDE SEQUENCE</scope>
</reference>
<keyword evidence="3" id="KW-1185">Reference proteome</keyword>
<feature type="region of interest" description="Disordered" evidence="1">
    <location>
        <begin position="46"/>
        <end position="117"/>
    </location>
</feature>
<gene>
    <name evidence="2" type="ORF">CEURO_LOCUS8084</name>
</gene>
<evidence type="ECO:0000313" key="2">
    <source>
        <dbReference type="EMBL" id="CAH9081996.1"/>
    </source>
</evidence>
<dbReference type="EMBL" id="CAMAPE010000015">
    <property type="protein sequence ID" value="CAH9081996.1"/>
    <property type="molecule type" value="Genomic_DNA"/>
</dbReference>
<comment type="caution">
    <text evidence="2">The sequence shown here is derived from an EMBL/GenBank/DDBJ whole genome shotgun (WGS) entry which is preliminary data.</text>
</comment>
<name>A0A9P0Z071_CUSEU</name>
<dbReference type="AlphaFoldDB" id="A0A9P0Z071"/>
<proteinExistence type="predicted"/>
<evidence type="ECO:0000313" key="3">
    <source>
        <dbReference type="Proteomes" id="UP001152484"/>
    </source>
</evidence>
<sequence>MLDAILLSQSESLHLGGSRNLRSFITSYRMLAAGIGVIPLAAARHPTPTTTLSASAGKGKEKMVAGDQTNAEQARKRRRGNDGSQLIPIDHVVDLTGPDAEPKKPVLPPQPKNPVLTNMSFDDRMFVEFSNLEPRAEGRYVFGQTPASMWCSTSLKASPNFSNLTHWSDLVEAGHLEALKAGVYYHQAFLAAEQEMKRLASDRDEGQMLLSAARKLITDVQDHAKKGERTMRLIHLFILTRGGMRCSLLFGRKSSHLGAHPPTC</sequence>
<protein>
    <submittedName>
        <fullName evidence="2">Uncharacterized protein</fullName>
    </submittedName>
</protein>
<dbReference type="Proteomes" id="UP001152484">
    <property type="component" value="Unassembled WGS sequence"/>
</dbReference>
<evidence type="ECO:0000256" key="1">
    <source>
        <dbReference type="SAM" id="MobiDB-lite"/>
    </source>
</evidence>
<organism evidence="2 3">
    <name type="scientific">Cuscuta europaea</name>
    <name type="common">European dodder</name>
    <dbReference type="NCBI Taxonomy" id="41803"/>
    <lineage>
        <taxon>Eukaryota</taxon>
        <taxon>Viridiplantae</taxon>
        <taxon>Streptophyta</taxon>
        <taxon>Embryophyta</taxon>
        <taxon>Tracheophyta</taxon>
        <taxon>Spermatophyta</taxon>
        <taxon>Magnoliopsida</taxon>
        <taxon>eudicotyledons</taxon>
        <taxon>Gunneridae</taxon>
        <taxon>Pentapetalae</taxon>
        <taxon>asterids</taxon>
        <taxon>lamiids</taxon>
        <taxon>Solanales</taxon>
        <taxon>Convolvulaceae</taxon>
        <taxon>Cuscuteae</taxon>
        <taxon>Cuscuta</taxon>
        <taxon>Cuscuta subgen. Cuscuta</taxon>
    </lineage>
</organism>
<accession>A0A9P0Z071</accession>